<organism evidence="2 3">
    <name type="scientific">candidate division WWE3 bacterium RIFOXYA2_FULL_46_9</name>
    <dbReference type="NCBI Taxonomy" id="1802636"/>
    <lineage>
        <taxon>Bacteria</taxon>
        <taxon>Katanobacteria</taxon>
    </lineage>
</organism>
<dbReference type="InterPro" id="IPR029063">
    <property type="entry name" value="SAM-dependent_MTases_sf"/>
</dbReference>
<evidence type="ECO:0000259" key="1">
    <source>
        <dbReference type="Pfam" id="PF13649"/>
    </source>
</evidence>
<proteinExistence type="predicted"/>
<accession>A0A1F4VYS7</accession>
<dbReference type="Gene3D" id="3.40.50.150">
    <property type="entry name" value="Vaccinia Virus protein VP39"/>
    <property type="match status" value="1"/>
</dbReference>
<dbReference type="AlphaFoldDB" id="A0A1F4VYS7"/>
<dbReference type="Proteomes" id="UP000176614">
    <property type="component" value="Unassembled WGS sequence"/>
</dbReference>
<name>A0A1F4VYS7_UNCKA</name>
<dbReference type="InterPro" id="IPR041698">
    <property type="entry name" value="Methyltransf_25"/>
</dbReference>
<dbReference type="Pfam" id="PF13649">
    <property type="entry name" value="Methyltransf_25"/>
    <property type="match status" value="1"/>
</dbReference>
<sequence>MSILDVAQLQIPKVLEEFDSPLNGTIRVLHVGKTRKIMVNNFVQSLNWDSPACSRLYWGKTLEILNEHQPDMKRMLLLGFGGGTLSHLITKKFPEVALTSVEFDPVMVEIAKKYFDADKIANHRLIVADAMKVVVDPLEFDISTASFDVLMVDIYVGENYPDLGKSGNFISAVKSLVRKGGLVIFNRIYLQHHQDEVNNFIQYVSGLLTNVQCLVVAGYTNSDNVLVFGRN</sequence>
<feature type="domain" description="Methyltransferase" evidence="1">
    <location>
        <begin position="77"/>
        <end position="150"/>
    </location>
</feature>
<dbReference type="EMBL" id="MEVT01000022">
    <property type="protein sequence ID" value="OGC62250.1"/>
    <property type="molecule type" value="Genomic_DNA"/>
</dbReference>
<evidence type="ECO:0000313" key="3">
    <source>
        <dbReference type="Proteomes" id="UP000176614"/>
    </source>
</evidence>
<reference evidence="2 3" key="1">
    <citation type="journal article" date="2016" name="Nat. Commun.">
        <title>Thousands of microbial genomes shed light on interconnected biogeochemical processes in an aquifer system.</title>
        <authorList>
            <person name="Anantharaman K."/>
            <person name="Brown C.T."/>
            <person name="Hug L.A."/>
            <person name="Sharon I."/>
            <person name="Castelle C.J."/>
            <person name="Probst A.J."/>
            <person name="Thomas B.C."/>
            <person name="Singh A."/>
            <person name="Wilkins M.J."/>
            <person name="Karaoz U."/>
            <person name="Brodie E.L."/>
            <person name="Williams K.H."/>
            <person name="Hubbard S.S."/>
            <person name="Banfield J.F."/>
        </authorList>
    </citation>
    <scope>NUCLEOTIDE SEQUENCE [LARGE SCALE GENOMIC DNA]</scope>
</reference>
<gene>
    <name evidence="2" type="ORF">A2264_03105</name>
</gene>
<dbReference type="SUPFAM" id="SSF53335">
    <property type="entry name" value="S-adenosyl-L-methionine-dependent methyltransferases"/>
    <property type="match status" value="1"/>
</dbReference>
<protein>
    <recommendedName>
        <fullName evidence="1">Methyltransferase domain-containing protein</fullName>
    </recommendedName>
</protein>
<evidence type="ECO:0000313" key="2">
    <source>
        <dbReference type="EMBL" id="OGC62250.1"/>
    </source>
</evidence>
<comment type="caution">
    <text evidence="2">The sequence shown here is derived from an EMBL/GenBank/DDBJ whole genome shotgun (WGS) entry which is preliminary data.</text>
</comment>
<dbReference type="CDD" id="cd02440">
    <property type="entry name" value="AdoMet_MTases"/>
    <property type="match status" value="1"/>
</dbReference>